<name>A0A1I4EC25_9PROT</name>
<evidence type="ECO:0000313" key="2">
    <source>
        <dbReference type="Proteomes" id="UP000199473"/>
    </source>
</evidence>
<evidence type="ECO:0008006" key="3">
    <source>
        <dbReference type="Google" id="ProtNLM"/>
    </source>
</evidence>
<accession>A0A1I4EC25</accession>
<dbReference type="STRING" id="1123062.SAMN02745775_114148"/>
<gene>
    <name evidence="1" type="ORF">SAMN02745775_114148</name>
</gene>
<evidence type="ECO:0000313" key="1">
    <source>
        <dbReference type="EMBL" id="SFL01926.1"/>
    </source>
</evidence>
<dbReference type="SUPFAM" id="SSF159275">
    <property type="entry name" value="PA1994-like"/>
    <property type="match status" value="1"/>
</dbReference>
<dbReference type="EMBL" id="FOSQ01000014">
    <property type="protein sequence ID" value="SFL01926.1"/>
    <property type="molecule type" value="Genomic_DNA"/>
</dbReference>
<proteinExistence type="predicted"/>
<dbReference type="Pfam" id="PF06475">
    <property type="entry name" value="Glycolipid_bind"/>
    <property type="match status" value="1"/>
</dbReference>
<dbReference type="InterPro" id="IPR009467">
    <property type="entry name" value="Glycolipid-bd_prot_put"/>
</dbReference>
<keyword evidence="2" id="KW-1185">Reference proteome</keyword>
<protein>
    <recommendedName>
        <fullName evidence="3">Glycolipid-binding</fullName>
    </recommendedName>
</protein>
<sequence>MAKHYRWREAAGEGVQHLVLDRSPGQISAEGMIVAGGEAPFAARFRLLMDSRWRTRRLSVAVLGNPVVMVLLADGKGGWTDAEGAELPDLAGVQDVDLGATPFTNTLPIRRLRTAVGKSVDIDTAYVNLPSMTVSRDAQRYTRLEERLWRYESRDGDFTRDITVDEDGVVVSYPGLFERV</sequence>
<reference evidence="1 2" key="1">
    <citation type="submission" date="2016-10" db="EMBL/GenBank/DDBJ databases">
        <authorList>
            <person name="de Groot N.N."/>
        </authorList>
    </citation>
    <scope>NUCLEOTIDE SEQUENCE [LARGE SCALE GENOMIC DNA]</scope>
    <source>
        <strain evidence="1 2">DSM 19981</strain>
    </source>
</reference>
<dbReference type="AlphaFoldDB" id="A0A1I4EC25"/>
<dbReference type="RefSeq" id="WP_175534172.1">
    <property type="nucleotide sequence ID" value="NZ_FOSQ01000014.1"/>
</dbReference>
<dbReference type="Proteomes" id="UP000199473">
    <property type="component" value="Unassembled WGS sequence"/>
</dbReference>
<organism evidence="1 2">
    <name type="scientific">Falsiroseomonas stagni DSM 19981</name>
    <dbReference type="NCBI Taxonomy" id="1123062"/>
    <lineage>
        <taxon>Bacteria</taxon>
        <taxon>Pseudomonadati</taxon>
        <taxon>Pseudomonadota</taxon>
        <taxon>Alphaproteobacteria</taxon>
        <taxon>Acetobacterales</taxon>
        <taxon>Roseomonadaceae</taxon>
        <taxon>Falsiroseomonas</taxon>
    </lineage>
</organism>